<dbReference type="InterPro" id="IPR010987">
    <property type="entry name" value="Glutathione-S-Trfase_C-like"/>
</dbReference>
<name>A0A9P5SRC7_9FUNG</name>
<dbReference type="SUPFAM" id="SSF52833">
    <property type="entry name" value="Thioredoxin-like"/>
    <property type="match status" value="1"/>
</dbReference>
<gene>
    <name evidence="3" type="ORF">BG006_003499</name>
</gene>
<dbReference type="EMBL" id="JAAAUY010000198">
    <property type="protein sequence ID" value="KAF9333520.1"/>
    <property type="molecule type" value="Genomic_DNA"/>
</dbReference>
<dbReference type="SUPFAM" id="SSF47616">
    <property type="entry name" value="GST C-terminal domain-like"/>
    <property type="match status" value="1"/>
</dbReference>
<dbReference type="InterPro" id="IPR036249">
    <property type="entry name" value="Thioredoxin-like_sf"/>
</dbReference>
<dbReference type="Proteomes" id="UP000696485">
    <property type="component" value="Unassembled WGS sequence"/>
</dbReference>
<feature type="domain" description="GST C-terminal" evidence="2">
    <location>
        <begin position="98"/>
        <end position="228"/>
    </location>
</feature>
<dbReference type="InterPro" id="IPR004046">
    <property type="entry name" value="GST_C"/>
</dbReference>
<dbReference type="PROSITE" id="PS50405">
    <property type="entry name" value="GST_CTER"/>
    <property type="match status" value="1"/>
</dbReference>
<dbReference type="Gene3D" id="3.40.30.10">
    <property type="entry name" value="Glutaredoxin"/>
    <property type="match status" value="1"/>
</dbReference>
<sequence length="235" mass="26666">MTSSDAQLCQAKDNVHNLVYFPFHGLAGCIRTTLIVSGEPYKFTNMMLKEWATAKELTPFGHVPLLREETKCGKTLELAEINAIEQFLAKRAGLLGKDEWQECNVKMYLNSTHSMISFLIHSIVPMPREDRPAFLAKFKATNLPQWVKHHEKHLAANGSNGHYVGDQLTIADIKTASVIEHVVRLCEDAPQVSEELTPAIWAVKTNLEKNPKYQEWRATEQYQQYTATNIGFFGF</sequence>
<evidence type="ECO:0008006" key="5">
    <source>
        <dbReference type="Google" id="ProtNLM"/>
    </source>
</evidence>
<dbReference type="Gene3D" id="1.20.1050.10">
    <property type="match status" value="1"/>
</dbReference>
<keyword evidence="4" id="KW-1185">Reference proteome</keyword>
<dbReference type="InterPro" id="IPR040079">
    <property type="entry name" value="Glutathione_S-Trfase"/>
</dbReference>
<accession>A0A9P5SRC7</accession>
<evidence type="ECO:0000259" key="1">
    <source>
        <dbReference type="PROSITE" id="PS50404"/>
    </source>
</evidence>
<dbReference type="GO" id="GO:0006749">
    <property type="term" value="P:glutathione metabolic process"/>
    <property type="evidence" value="ECO:0007669"/>
    <property type="project" value="TreeGrafter"/>
</dbReference>
<evidence type="ECO:0000313" key="3">
    <source>
        <dbReference type="EMBL" id="KAF9333520.1"/>
    </source>
</evidence>
<proteinExistence type="predicted"/>
<dbReference type="InterPro" id="IPR050213">
    <property type="entry name" value="GST_superfamily"/>
</dbReference>
<dbReference type="SFLD" id="SFLDS00019">
    <property type="entry name" value="Glutathione_Transferase_(cytos"/>
    <property type="match status" value="1"/>
</dbReference>
<dbReference type="GO" id="GO:0004364">
    <property type="term" value="F:glutathione transferase activity"/>
    <property type="evidence" value="ECO:0007669"/>
    <property type="project" value="TreeGrafter"/>
</dbReference>
<dbReference type="InterPro" id="IPR036282">
    <property type="entry name" value="Glutathione-S-Trfase_C_sf"/>
</dbReference>
<comment type="caution">
    <text evidence="3">The sequence shown here is derived from an EMBL/GenBank/DDBJ whole genome shotgun (WGS) entry which is preliminary data.</text>
</comment>
<protein>
    <recommendedName>
        <fullName evidence="5">Glutathione S-transferase</fullName>
    </recommendedName>
</protein>
<evidence type="ECO:0000259" key="2">
    <source>
        <dbReference type="PROSITE" id="PS50405"/>
    </source>
</evidence>
<dbReference type="PROSITE" id="PS50404">
    <property type="entry name" value="GST_NTER"/>
    <property type="match status" value="1"/>
</dbReference>
<evidence type="ECO:0000313" key="4">
    <source>
        <dbReference type="Proteomes" id="UP000696485"/>
    </source>
</evidence>
<dbReference type="PANTHER" id="PTHR11571">
    <property type="entry name" value="GLUTATHIONE S-TRANSFERASE"/>
    <property type="match status" value="1"/>
</dbReference>
<dbReference type="AlphaFoldDB" id="A0A9P5SRC7"/>
<reference evidence="3" key="1">
    <citation type="journal article" date="2020" name="Fungal Divers.">
        <title>Resolving the Mortierellaceae phylogeny through synthesis of multi-gene phylogenetics and phylogenomics.</title>
        <authorList>
            <person name="Vandepol N."/>
            <person name="Liber J."/>
            <person name="Desiro A."/>
            <person name="Na H."/>
            <person name="Kennedy M."/>
            <person name="Barry K."/>
            <person name="Grigoriev I.V."/>
            <person name="Miller A.N."/>
            <person name="O'Donnell K."/>
            <person name="Stajich J.E."/>
            <person name="Bonito G."/>
        </authorList>
    </citation>
    <scope>NUCLEOTIDE SEQUENCE</scope>
    <source>
        <strain evidence="3">NVP1</strain>
    </source>
</reference>
<organism evidence="3 4">
    <name type="scientific">Podila minutissima</name>
    <dbReference type="NCBI Taxonomy" id="64525"/>
    <lineage>
        <taxon>Eukaryota</taxon>
        <taxon>Fungi</taxon>
        <taxon>Fungi incertae sedis</taxon>
        <taxon>Mucoromycota</taxon>
        <taxon>Mortierellomycotina</taxon>
        <taxon>Mortierellomycetes</taxon>
        <taxon>Mortierellales</taxon>
        <taxon>Mortierellaceae</taxon>
        <taxon>Podila</taxon>
    </lineage>
</organism>
<dbReference type="InterPro" id="IPR004045">
    <property type="entry name" value="Glutathione_S-Trfase_N"/>
</dbReference>
<feature type="domain" description="GST N-terminal" evidence="1">
    <location>
        <begin position="14"/>
        <end position="96"/>
    </location>
</feature>
<dbReference type="Pfam" id="PF14497">
    <property type="entry name" value="GST_C_3"/>
    <property type="match status" value="1"/>
</dbReference>